<dbReference type="Xenbase" id="XB-GENE-29097243">
    <property type="gene designation" value="LOC116411558"/>
</dbReference>
<accession>A0A8J1JSA5</accession>
<dbReference type="GeneID" id="116411558"/>
<dbReference type="KEGG" id="xtr:116411558"/>
<protein>
    <submittedName>
        <fullName evidence="3">Pinin-like</fullName>
    </submittedName>
</protein>
<dbReference type="AGR" id="Xenbase:XB-GENE-29097243"/>
<gene>
    <name evidence="3 4" type="primary">LOC116411558</name>
</gene>
<dbReference type="AlphaFoldDB" id="A0A8J1JSA5"/>
<evidence type="ECO:0000313" key="2">
    <source>
        <dbReference type="Proteomes" id="UP000008143"/>
    </source>
</evidence>
<organism evidence="2 3">
    <name type="scientific">Xenopus tropicalis</name>
    <name type="common">Western clawed frog</name>
    <name type="synonym">Silurana tropicalis</name>
    <dbReference type="NCBI Taxonomy" id="8364"/>
    <lineage>
        <taxon>Eukaryota</taxon>
        <taxon>Metazoa</taxon>
        <taxon>Chordata</taxon>
        <taxon>Craniata</taxon>
        <taxon>Vertebrata</taxon>
        <taxon>Euteleostomi</taxon>
        <taxon>Amphibia</taxon>
        <taxon>Batrachia</taxon>
        <taxon>Anura</taxon>
        <taxon>Pipoidea</taxon>
        <taxon>Pipidae</taxon>
        <taxon>Xenopodinae</taxon>
        <taxon>Xenopus</taxon>
        <taxon>Silurana</taxon>
    </lineage>
</organism>
<feature type="region of interest" description="Disordered" evidence="1">
    <location>
        <begin position="1"/>
        <end position="73"/>
    </location>
</feature>
<reference evidence="3" key="1">
    <citation type="submission" date="2025-08" db="UniProtKB">
        <authorList>
            <consortium name="RefSeq"/>
        </authorList>
    </citation>
    <scope>IDENTIFICATION</scope>
    <source>
        <strain evidence="3">Nigerian</strain>
        <tissue evidence="3">Liver and blood</tissue>
    </source>
</reference>
<dbReference type="RefSeq" id="XP_031759885.1">
    <property type="nucleotide sequence ID" value="XM_031904025.1"/>
</dbReference>
<feature type="region of interest" description="Disordered" evidence="1">
    <location>
        <begin position="167"/>
        <end position="260"/>
    </location>
</feature>
<sequence>MGSSEDINRTSAGTAGNEKGSNTKVQVVPPPAGQTDNKGKVLFQTEAKRRLREEEGNDGTLVTRSREVEEENEQNVKRIIKELALEALTQTPKYVNFQSFVKEKKEQKPIIKTVPRMAARRLSEISQSEKPNFTGINDYLWYQRYCTKCTKDCPEKCKELASRFPSISSLRPQPSFESSLQPQPSSESSLQPQPSSESSLQPQPSSESSLQPQPSSESSLQPQPSSESSLQPQPSSESSLQPQPSSESSLQPKPSSVFSQ</sequence>
<proteinExistence type="predicted"/>
<dbReference type="Proteomes" id="UP000008143">
    <property type="component" value="Chromosome 6"/>
</dbReference>
<evidence type="ECO:0000256" key="1">
    <source>
        <dbReference type="SAM" id="MobiDB-lite"/>
    </source>
</evidence>
<feature type="compositionally biased region" description="Low complexity" evidence="1">
    <location>
        <begin position="172"/>
        <end position="260"/>
    </location>
</feature>
<evidence type="ECO:0000313" key="4">
    <source>
        <dbReference type="Xenbase" id="XB-GENE-29097243"/>
    </source>
</evidence>
<keyword evidence="2" id="KW-1185">Reference proteome</keyword>
<feature type="compositionally biased region" description="Polar residues" evidence="1">
    <location>
        <begin position="1"/>
        <end position="25"/>
    </location>
</feature>
<name>A0A8J1JSA5_XENTR</name>
<evidence type="ECO:0000313" key="3">
    <source>
        <dbReference type="RefSeq" id="XP_031759885.1"/>
    </source>
</evidence>